<accession>A0A2G5VGF2</accession>
<feature type="region of interest" description="Disordered" evidence="1">
    <location>
        <begin position="1"/>
        <end position="44"/>
    </location>
</feature>
<feature type="compositionally biased region" description="Polar residues" evidence="1">
    <location>
        <begin position="177"/>
        <end position="196"/>
    </location>
</feature>
<evidence type="ECO:0000313" key="2">
    <source>
        <dbReference type="EMBL" id="PIC50827.1"/>
    </source>
</evidence>
<feature type="compositionally biased region" description="Basic and acidic residues" evidence="1">
    <location>
        <begin position="162"/>
        <end position="176"/>
    </location>
</feature>
<proteinExistence type="predicted"/>
<feature type="compositionally biased region" description="Basic and acidic residues" evidence="1">
    <location>
        <begin position="215"/>
        <end position="247"/>
    </location>
</feature>
<reference evidence="3" key="1">
    <citation type="submission" date="2017-10" db="EMBL/GenBank/DDBJ databases">
        <title>Rapid genome shrinkage in a self-fertile nematode reveals novel sperm competition proteins.</title>
        <authorList>
            <person name="Yin D."/>
            <person name="Schwarz E.M."/>
            <person name="Thomas C.G."/>
            <person name="Felde R.L."/>
            <person name="Korf I.F."/>
            <person name="Cutter A.D."/>
            <person name="Schartner C.M."/>
            <person name="Ralston E.J."/>
            <person name="Meyer B.J."/>
            <person name="Haag E.S."/>
        </authorList>
    </citation>
    <scope>NUCLEOTIDE SEQUENCE [LARGE SCALE GENOMIC DNA]</scope>
    <source>
        <strain evidence="3">JU1422</strain>
    </source>
</reference>
<protein>
    <submittedName>
        <fullName evidence="2">Uncharacterized protein</fullName>
    </submittedName>
</protein>
<feature type="region of interest" description="Disordered" evidence="1">
    <location>
        <begin position="64"/>
        <end position="86"/>
    </location>
</feature>
<organism evidence="2 3">
    <name type="scientific">Caenorhabditis nigoni</name>
    <dbReference type="NCBI Taxonomy" id="1611254"/>
    <lineage>
        <taxon>Eukaryota</taxon>
        <taxon>Metazoa</taxon>
        <taxon>Ecdysozoa</taxon>
        <taxon>Nematoda</taxon>
        <taxon>Chromadorea</taxon>
        <taxon>Rhabditida</taxon>
        <taxon>Rhabditina</taxon>
        <taxon>Rhabditomorpha</taxon>
        <taxon>Rhabditoidea</taxon>
        <taxon>Rhabditidae</taxon>
        <taxon>Peloderinae</taxon>
        <taxon>Caenorhabditis</taxon>
    </lineage>
</organism>
<keyword evidence="3" id="KW-1185">Reference proteome</keyword>
<evidence type="ECO:0000256" key="1">
    <source>
        <dbReference type="SAM" id="MobiDB-lite"/>
    </source>
</evidence>
<name>A0A2G5VGF2_9PELO</name>
<feature type="region of interest" description="Disordered" evidence="1">
    <location>
        <begin position="121"/>
        <end position="262"/>
    </location>
</feature>
<dbReference type="AlphaFoldDB" id="A0A2G5VGF2"/>
<feature type="compositionally biased region" description="Gly residues" evidence="1">
    <location>
        <begin position="25"/>
        <end position="37"/>
    </location>
</feature>
<dbReference type="OrthoDB" id="5877592at2759"/>
<gene>
    <name evidence="2" type="primary">Cnig_chr_I.g158</name>
    <name evidence="2" type="ORF">B9Z55_000158</name>
</gene>
<feature type="compositionally biased region" description="Low complexity" evidence="1">
    <location>
        <begin position="11"/>
        <end position="23"/>
    </location>
</feature>
<sequence length="262" mass="27866">MSSEAAPEVVSATASTTPADTPSLKGGGVPGGGGGGTTTAEQQQVPFQMIPPGHFFANPFMNPYVPSGVPQQQEAGEPSGVPQPNQMVFSPAQYQEVMHHYFQQMMAASGAQFPIPFPMQFQPAFQQPRPSSQASSSHRSEDDNGRQTAGSVGCVSSNVSPNHRETKPEGSKEASKSPETQEPSNSEDTLVPTSSDVAVGDVISGDASPESTSPGEEKSEEKRKNSGDRTDSLIRKQMSEMEKEITRRSQNKNIKKVSGEIV</sequence>
<comment type="caution">
    <text evidence="2">The sequence shown here is derived from an EMBL/GenBank/DDBJ whole genome shotgun (WGS) entry which is preliminary data.</text>
</comment>
<dbReference type="Proteomes" id="UP000230233">
    <property type="component" value="Chromosome I"/>
</dbReference>
<feature type="compositionally biased region" description="Polar residues" evidence="1">
    <location>
        <begin position="146"/>
        <end position="161"/>
    </location>
</feature>
<dbReference type="EMBL" id="PDUG01000001">
    <property type="protein sequence ID" value="PIC50827.1"/>
    <property type="molecule type" value="Genomic_DNA"/>
</dbReference>
<evidence type="ECO:0000313" key="3">
    <source>
        <dbReference type="Proteomes" id="UP000230233"/>
    </source>
</evidence>
<feature type="compositionally biased region" description="Low complexity" evidence="1">
    <location>
        <begin position="121"/>
        <end position="137"/>
    </location>
</feature>